<feature type="domain" description="SaeA fourth Fn3-like" evidence="4">
    <location>
        <begin position="506"/>
        <end position="583"/>
    </location>
</feature>
<dbReference type="Pfam" id="PF25836">
    <property type="entry name" value="Fn3_SaeA_6th"/>
    <property type="match status" value="1"/>
</dbReference>
<dbReference type="InterPro" id="IPR058694">
    <property type="entry name" value="Fn3_SaeA_4th"/>
</dbReference>
<name>A0ABY8VG45_9CORY</name>
<evidence type="ECO:0000313" key="7">
    <source>
        <dbReference type="Proteomes" id="UP001225598"/>
    </source>
</evidence>
<reference evidence="6 7" key="1">
    <citation type="submission" date="2023-05" db="EMBL/GenBank/DDBJ databases">
        <title>Corynebacterium suedekumii sp. nov. and Corynebacterium breve sp. nov. isolated from raw cow's milk.</title>
        <authorList>
            <person name="Baer M.K."/>
            <person name="Mehl L."/>
            <person name="Hellmuth R."/>
            <person name="Marke G."/>
            <person name="Lipski A."/>
        </authorList>
    </citation>
    <scope>NUCLEOTIDE SEQUENCE [LARGE SCALE GENOMIC DNA]</scope>
    <source>
        <strain evidence="6 7">R4</strain>
    </source>
</reference>
<protein>
    <recommendedName>
        <fullName evidence="8">Fibronectin type III domain-containing protein</fullName>
    </recommendedName>
</protein>
<dbReference type="Pfam" id="PF25835">
    <property type="entry name" value="Fn3_SaeA_5th"/>
    <property type="match status" value="1"/>
</dbReference>
<keyword evidence="7" id="KW-1185">Reference proteome</keyword>
<evidence type="ECO:0000256" key="1">
    <source>
        <dbReference type="SAM" id="MobiDB-lite"/>
    </source>
</evidence>
<organism evidence="6 7">
    <name type="scientific">Corynebacterium breve</name>
    <dbReference type="NCBI Taxonomy" id="3049799"/>
    <lineage>
        <taxon>Bacteria</taxon>
        <taxon>Bacillati</taxon>
        <taxon>Actinomycetota</taxon>
        <taxon>Actinomycetes</taxon>
        <taxon>Mycobacteriales</taxon>
        <taxon>Corynebacteriaceae</taxon>
        <taxon>Corynebacterium</taxon>
    </lineage>
</organism>
<evidence type="ECO:0000259" key="4">
    <source>
        <dbReference type="Pfam" id="PF25835"/>
    </source>
</evidence>
<dbReference type="RefSeq" id="WP_284824829.1">
    <property type="nucleotide sequence ID" value="NZ_CP126969.1"/>
</dbReference>
<gene>
    <name evidence="6" type="ORF">QP027_11085</name>
</gene>
<feature type="domain" description="SaeA third Fn3-like" evidence="3">
    <location>
        <begin position="405"/>
        <end position="496"/>
    </location>
</feature>
<feature type="region of interest" description="Disordered" evidence="1">
    <location>
        <begin position="84"/>
        <end position="108"/>
    </location>
</feature>
<dbReference type="Pfam" id="PF25834">
    <property type="entry name" value="Fn3_SaeA_4th"/>
    <property type="match status" value="1"/>
</dbReference>
<accession>A0ABY8VG45</accession>
<feature type="domain" description="SaeA first Fn3-like" evidence="2">
    <location>
        <begin position="199"/>
        <end position="291"/>
    </location>
</feature>
<evidence type="ECO:0000259" key="2">
    <source>
        <dbReference type="Pfam" id="PF25832"/>
    </source>
</evidence>
<dbReference type="InterPro" id="IPR058693">
    <property type="entry name" value="Fn3_SaeA_3rd"/>
</dbReference>
<dbReference type="Pfam" id="PF25832">
    <property type="entry name" value="Fn3_SaeA_2nd"/>
    <property type="match status" value="1"/>
</dbReference>
<dbReference type="EMBL" id="CP126969">
    <property type="protein sequence ID" value="WIM67613.1"/>
    <property type="molecule type" value="Genomic_DNA"/>
</dbReference>
<sequence>MPTNDLMQELAQVPVELLGSIALQEHVDEESVRYSLGEAYGHLAPIVAKILAGEQTSFAQPENGNAMIMDAEFVDVADEPINASQGQEQHSTLHAKNPFDAPASEASPFDATNPAENPVSATPFDIQEEIRKLREQQLKSMTINEDDFVSLNASDFVGYTFSQPELNDTSGLTAERELPQIEADTSEVSESVATPADSSHRGTVLLTWPKKSFPQENYTLFRVIASDYEMHPLSPESGEQLVVTQGRAFRDKNLGESAMRHYAVWAHSAPLASGLTGVLMSQPVLVGEQVVVFPPENVQITESAGTIQGSWELLDGHTGVTIYAKPENRHKPLINPENALSSGIDRQGFVYDIKDPGHPIEFQIFGKVEFRGTTVREEIGSPVVKIQTRAEVEQVKLITYEITGENQDEILLVWEAPSNGKVMTCLSATPPGPELHLQMVDKRWIDADEAIKSGTKTFEEVTTPRETVIQNLKWPEYHEVYITLVNIIGDSAWATKPAVLQRVEDITQHRLIERVNSQLITFDWPQGAAFVTIERDGQGPQQLMREDYQRQGGVRLKLTHTGEKDIKFTPTAIYEGKVTRAQNPRVISYPGLKRYSYFITYRNGTWHLYIWRIGFEDRNPPEFRLVHNQKRFPLFPGDGQPLRVAARGGQTFDQVIQPQYLPPGEPNSTPENSSWMIESTFPPTGFFRLFVVENEADEGRARQVVLETGNPLYIHVNRGQ</sequence>
<proteinExistence type="predicted"/>
<evidence type="ECO:0008006" key="8">
    <source>
        <dbReference type="Google" id="ProtNLM"/>
    </source>
</evidence>
<feature type="compositionally biased region" description="Polar residues" evidence="1">
    <location>
        <begin position="84"/>
        <end position="94"/>
    </location>
</feature>
<evidence type="ECO:0000259" key="3">
    <source>
        <dbReference type="Pfam" id="PF25834"/>
    </source>
</evidence>
<evidence type="ECO:0000313" key="6">
    <source>
        <dbReference type="EMBL" id="WIM67613.1"/>
    </source>
</evidence>
<dbReference type="InterPro" id="IPR058691">
    <property type="entry name" value="Fn3_SaeA_1st"/>
</dbReference>
<dbReference type="Proteomes" id="UP001225598">
    <property type="component" value="Chromosome"/>
</dbReference>
<evidence type="ECO:0000259" key="5">
    <source>
        <dbReference type="Pfam" id="PF25836"/>
    </source>
</evidence>
<dbReference type="InterPro" id="IPR058696">
    <property type="entry name" value="Fn3_SaeA_5th"/>
</dbReference>
<feature type="domain" description="SaeA fifth Fn3-like" evidence="5">
    <location>
        <begin position="617"/>
        <end position="694"/>
    </location>
</feature>